<name>A0A1B4XGZ3_9GAMM</name>
<dbReference type="Gene3D" id="2.130.10.10">
    <property type="entry name" value="YVTN repeat-like/Quinoprotein amine dehydrogenase"/>
    <property type="match status" value="1"/>
</dbReference>
<accession>A0A1B4XGZ3</accession>
<dbReference type="AlphaFoldDB" id="A0A1B4XGZ3"/>
<gene>
    <name evidence="1" type="ORF">SCL_1783</name>
</gene>
<dbReference type="EMBL" id="AP014879">
    <property type="protein sequence ID" value="BAV34081.1"/>
    <property type="molecule type" value="Genomic_DNA"/>
</dbReference>
<evidence type="ECO:0000313" key="2">
    <source>
        <dbReference type="Proteomes" id="UP000243180"/>
    </source>
</evidence>
<dbReference type="InterPro" id="IPR015943">
    <property type="entry name" value="WD40/YVTN_repeat-like_dom_sf"/>
</dbReference>
<protein>
    <submittedName>
        <fullName evidence="1">Pyrrolo-quinoline quinone</fullName>
    </submittedName>
</protein>
<dbReference type="InParanoid" id="A0A1B4XGZ3"/>
<dbReference type="SUPFAM" id="SSF50998">
    <property type="entry name" value="Quinoprotein alcohol dehydrogenase-like"/>
    <property type="match status" value="1"/>
</dbReference>
<sequence>MPAPAPPSPPTAVNVLTYHNDNARTGQNLQETLLTPANVNGTTFGKLFSYPVDGSVYAQPLYATNVRIAGQLHNVVFVATEHNSVYAFDADNKTSVPLWRTSFIDPVNGITTVPSRDTNCDDINPEIGITSTPVIDSVTGILYVVAMTKENGAYAHRLHALDIATGNEKFGTGMKLQASVPGTAAPNDGKGRLVFNSLLENQRAALLLSNNVLYIATGSFCDLGNHHGWVLTYDSKTLNLLGAFSSTPNGNEGGIWQSGGGAAADANGSIYLITGDGSFDAASGGSNYGNTFLKLSGAALTVADYFTPFNQATLAAVNGDLGSGGALLLPDQSAGPAHLLVSAGKQGTIYLLNRDNMGKFQAANDSQIVQSLPRPYPLFGTPAYFKNTVYMAAAGDRLNAYVLSNGQLSLSKQSTSIFGWPGATAVISANGSTDGIVWALETNGSGAPAVLHAYSAADVSIELYNSNQNSGRDYPGPAIKFSVPTVANGKVYVGSQYQVSVFGLLP</sequence>
<evidence type="ECO:0000313" key="1">
    <source>
        <dbReference type="EMBL" id="BAV34081.1"/>
    </source>
</evidence>
<dbReference type="InterPro" id="IPR011047">
    <property type="entry name" value="Quinoprotein_ADH-like_sf"/>
</dbReference>
<dbReference type="Proteomes" id="UP000243180">
    <property type="component" value="Chromosome"/>
</dbReference>
<proteinExistence type="predicted"/>
<organism evidence="1 2">
    <name type="scientific">Sulfuricaulis limicola</name>
    <dbReference type="NCBI Taxonomy" id="1620215"/>
    <lineage>
        <taxon>Bacteria</taxon>
        <taxon>Pseudomonadati</taxon>
        <taxon>Pseudomonadota</taxon>
        <taxon>Gammaproteobacteria</taxon>
        <taxon>Acidiferrobacterales</taxon>
        <taxon>Acidiferrobacteraceae</taxon>
        <taxon>Sulfuricaulis</taxon>
    </lineage>
</organism>
<dbReference type="KEGG" id="slim:SCL_1783"/>
<reference evidence="1 2" key="1">
    <citation type="submission" date="2015-05" db="EMBL/GenBank/DDBJ databases">
        <title>Complete genome sequence of a sulfur-oxidizing gammaproteobacterium strain HA5.</title>
        <authorList>
            <person name="Miura A."/>
            <person name="Kojima H."/>
            <person name="Fukui M."/>
        </authorList>
    </citation>
    <scope>NUCLEOTIDE SEQUENCE [LARGE SCALE GENOMIC DNA]</scope>
    <source>
        <strain evidence="1 2">HA5</strain>
    </source>
</reference>
<keyword evidence="2" id="KW-1185">Reference proteome</keyword>